<dbReference type="EMBL" id="OX459122">
    <property type="protein sequence ID" value="CAI9106396.1"/>
    <property type="molecule type" value="Genomic_DNA"/>
</dbReference>
<keyword evidence="3" id="KW-0833">Ubl conjugation pathway</keyword>
<protein>
    <submittedName>
        <fullName evidence="7">OLC1v1005540C1</fullName>
    </submittedName>
</protein>
<dbReference type="InterPro" id="IPR016897">
    <property type="entry name" value="SKP1"/>
</dbReference>
<comment type="similarity">
    <text evidence="2">Belongs to the SKP1 family.</text>
</comment>
<dbReference type="AlphaFoldDB" id="A0AAV1DG43"/>
<organism evidence="7 8">
    <name type="scientific">Oldenlandia corymbosa var. corymbosa</name>
    <dbReference type="NCBI Taxonomy" id="529605"/>
    <lineage>
        <taxon>Eukaryota</taxon>
        <taxon>Viridiplantae</taxon>
        <taxon>Streptophyta</taxon>
        <taxon>Embryophyta</taxon>
        <taxon>Tracheophyta</taxon>
        <taxon>Spermatophyta</taxon>
        <taxon>Magnoliopsida</taxon>
        <taxon>eudicotyledons</taxon>
        <taxon>Gunneridae</taxon>
        <taxon>Pentapetalae</taxon>
        <taxon>asterids</taxon>
        <taxon>lamiids</taxon>
        <taxon>Gentianales</taxon>
        <taxon>Rubiaceae</taxon>
        <taxon>Rubioideae</taxon>
        <taxon>Spermacoceae</taxon>
        <taxon>Hedyotis-Oldenlandia complex</taxon>
        <taxon>Oldenlandia</taxon>
    </lineage>
</organism>
<dbReference type="InterPro" id="IPR001232">
    <property type="entry name" value="SKP1-like"/>
</dbReference>
<dbReference type="InterPro" id="IPR036296">
    <property type="entry name" value="SKP1-like_dim_sf"/>
</dbReference>
<feature type="region of interest" description="Disordered" evidence="4">
    <location>
        <begin position="180"/>
        <end position="257"/>
    </location>
</feature>
<dbReference type="InterPro" id="IPR016072">
    <property type="entry name" value="Skp1_comp_dimer"/>
</dbReference>
<dbReference type="PANTHER" id="PTHR11165">
    <property type="entry name" value="SKP1"/>
    <property type="match status" value="1"/>
</dbReference>
<feature type="domain" description="SKP1 component dimerisation" evidence="5">
    <location>
        <begin position="110"/>
        <end position="142"/>
    </location>
</feature>
<keyword evidence="8" id="KW-1185">Reference proteome</keyword>
<evidence type="ECO:0000256" key="3">
    <source>
        <dbReference type="ARBA" id="ARBA00022786"/>
    </source>
</evidence>
<dbReference type="Proteomes" id="UP001161247">
    <property type="component" value="Chromosome 5"/>
</dbReference>
<evidence type="ECO:0000256" key="4">
    <source>
        <dbReference type="SAM" id="MobiDB-lite"/>
    </source>
</evidence>
<evidence type="ECO:0000259" key="6">
    <source>
        <dbReference type="Pfam" id="PF03931"/>
    </source>
</evidence>
<feature type="domain" description="SKP1 component POZ" evidence="6">
    <location>
        <begin position="13"/>
        <end position="72"/>
    </location>
</feature>
<comment type="pathway">
    <text evidence="1">Protein modification; protein ubiquitination.</text>
</comment>
<evidence type="ECO:0000259" key="5">
    <source>
        <dbReference type="Pfam" id="PF01466"/>
    </source>
</evidence>
<sequence>MKMRMKTNSPVWVQTADDSIHQVEEEFAMICPILSPQVVRGKGSTKNDAISLPHQVTAASLELILDYCRFHQVPGRCNKDRRAYDKKLANSSCPATLCELACAADSLQLKPLVDLTTTAIARNIEGKSAEEMREALNLPDKLITVEEKLEPIPNRTNCPHIRLLNRLFARKRKVLEERKKQKNVNEEVEGELGQPPRPTDERSVDELLSFINGGGDGDSNNNKGDKKMSKKKKKNRKRPKDRMKNVNDNSKDPVCEDSKSVMHFPEFEFDDDYTDDELDPAQKEELDREVEDFARRLNSVWDRKDVRVFVPSFVSRKDTFTSIT</sequence>
<evidence type="ECO:0000256" key="1">
    <source>
        <dbReference type="ARBA" id="ARBA00004906"/>
    </source>
</evidence>
<feature type="compositionally biased region" description="Basic residues" evidence="4">
    <location>
        <begin position="228"/>
        <end position="241"/>
    </location>
</feature>
<proteinExistence type="inferred from homology"/>
<accession>A0AAV1DG43</accession>
<dbReference type="SMART" id="SM00512">
    <property type="entry name" value="Skp1"/>
    <property type="match status" value="1"/>
</dbReference>
<dbReference type="InterPro" id="IPR016073">
    <property type="entry name" value="Skp1_comp_POZ"/>
</dbReference>
<dbReference type="SUPFAM" id="SSF54695">
    <property type="entry name" value="POZ domain"/>
    <property type="match status" value="1"/>
</dbReference>
<feature type="compositionally biased region" description="Basic and acidic residues" evidence="4">
    <location>
        <begin position="242"/>
        <end position="257"/>
    </location>
</feature>
<dbReference type="GO" id="GO:0009867">
    <property type="term" value="P:jasmonic acid mediated signaling pathway"/>
    <property type="evidence" value="ECO:0007669"/>
    <property type="project" value="UniProtKB-ARBA"/>
</dbReference>
<dbReference type="Pfam" id="PF03931">
    <property type="entry name" value="Skp1_POZ"/>
    <property type="match status" value="1"/>
</dbReference>
<dbReference type="GO" id="GO:0006511">
    <property type="term" value="P:ubiquitin-dependent protein catabolic process"/>
    <property type="evidence" value="ECO:0007669"/>
    <property type="project" value="InterPro"/>
</dbReference>
<evidence type="ECO:0000313" key="8">
    <source>
        <dbReference type="Proteomes" id="UP001161247"/>
    </source>
</evidence>
<evidence type="ECO:0000256" key="2">
    <source>
        <dbReference type="ARBA" id="ARBA00009993"/>
    </source>
</evidence>
<evidence type="ECO:0000313" key="7">
    <source>
        <dbReference type="EMBL" id="CAI9106396.1"/>
    </source>
</evidence>
<dbReference type="Pfam" id="PF01466">
    <property type="entry name" value="Skp1"/>
    <property type="match status" value="1"/>
</dbReference>
<gene>
    <name evidence="7" type="ORF">OLC1_LOCUS14901</name>
</gene>
<dbReference type="SUPFAM" id="SSF81382">
    <property type="entry name" value="Skp1 dimerisation domain-like"/>
    <property type="match status" value="1"/>
</dbReference>
<dbReference type="Gene3D" id="3.30.710.10">
    <property type="entry name" value="Potassium Channel Kv1.1, Chain A"/>
    <property type="match status" value="1"/>
</dbReference>
<reference evidence="7" key="1">
    <citation type="submission" date="2023-03" db="EMBL/GenBank/DDBJ databases">
        <authorList>
            <person name="Julca I."/>
        </authorList>
    </citation>
    <scope>NUCLEOTIDE SEQUENCE</scope>
</reference>
<name>A0AAV1DG43_OLDCO</name>
<dbReference type="InterPro" id="IPR011333">
    <property type="entry name" value="SKP1/BTB/POZ_sf"/>
</dbReference>